<dbReference type="Gene3D" id="3.10.450.50">
    <property type="match status" value="1"/>
</dbReference>
<sequence length="134" mass="15579">METLVHYGQKVANLYDAFKRGDINMIVNSLSRDCIWEVMGQPDIPFAGIYHGRDDVKEFFMKLNDTLDMSDFVVEHILENDHLVMACGHMNAMARTTNKRFSTFWCMQFEFNDQEEIVHFRDCGDTLACARALK</sequence>
<evidence type="ECO:0000313" key="2">
    <source>
        <dbReference type="EMBL" id="OQP42652.1"/>
    </source>
</evidence>
<proteinExistence type="predicted"/>
<dbReference type="PANTHER" id="PTHR41252:SF1">
    <property type="entry name" value="BLR2505 PROTEIN"/>
    <property type="match status" value="1"/>
</dbReference>
<keyword evidence="3" id="KW-1185">Reference proteome</keyword>
<dbReference type="EMBL" id="LWBO01000044">
    <property type="protein sequence ID" value="OQP42652.1"/>
    <property type="molecule type" value="Genomic_DNA"/>
</dbReference>
<dbReference type="InterPro" id="IPR032710">
    <property type="entry name" value="NTF2-like_dom_sf"/>
</dbReference>
<dbReference type="SUPFAM" id="SSF54427">
    <property type="entry name" value="NTF2-like"/>
    <property type="match status" value="1"/>
</dbReference>
<accession>A0ABX3NQD3</accession>
<dbReference type="RefSeq" id="WP_014220960.1">
    <property type="nucleotide sequence ID" value="NZ_LWBO01000044.1"/>
</dbReference>
<protein>
    <recommendedName>
        <fullName evidence="1">SnoaL-like domain-containing protein</fullName>
    </recommendedName>
</protein>
<dbReference type="Proteomes" id="UP000192277">
    <property type="component" value="Unassembled WGS sequence"/>
</dbReference>
<evidence type="ECO:0000313" key="3">
    <source>
        <dbReference type="Proteomes" id="UP000192277"/>
    </source>
</evidence>
<dbReference type="PANTHER" id="PTHR41252">
    <property type="entry name" value="BLR2505 PROTEIN"/>
    <property type="match status" value="1"/>
</dbReference>
<evidence type="ECO:0000259" key="1">
    <source>
        <dbReference type="Pfam" id="PF12680"/>
    </source>
</evidence>
<reference evidence="2 3" key="1">
    <citation type="submission" date="2016-04" db="EMBL/GenBank/DDBJ databases">
        <authorList>
            <person name="Chen L."/>
            <person name="Zhuang W."/>
            <person name="Wang G."/>
        </authorList>
    </citation>
    <scope>NUCLEOTIDE SEQUENCE [LARGE SCALE GENOMIC DNA]</scope>
    <source>
        <strain evidence="3">GR20</strain>
    </source>
</reference>
<feature type="domain" description="SnoaL-like" evidence="1">
    <location>
        <begin position="11"/>
        <end position="118"/>
    </location>
</feature>
<gene>
    <name evidence="2" type="ORF">A4D02_13895</name>
</gene>
<organism evidence="2 3">
    <name type="scientific">Niastella koreensis</name>
    <dbReference type="NCBI Taxonomy" id="354356"/>
    <lineage>
        <taxon>Bacteria</taxon>
        <taxon>Pseudomonadati</taxon>
        <taxon>Bacteroidota</taxon>
        <taxon>Chitinophagia</taxon>
        <taxon>Chitinophagales</taxon>
        <taxon>Chitinophagaceae</taxon>
        <taxon>Niastella</taxon>
    </lineage>
</organism>
<comment type="caution">
    <text evidence="2">The sequence shown here is derived from an EMBL/GenBank/DDBJ whole genome shotgun (WGS) entry which is preliminary data.</text>
</comment>
<name>A0ABX3NQD3_9BACT</name>
<dbReference type="Pfam" id="PF12680">
    <property type="entry name" value="SnoaL_2"/>
    <property type="match status" value="1"/>
</dbReference>
<dbReference type="InterPro" id="IPR037401">
    <property type="entry name" value="SnoaL-like"/>
</dbReference>